<dbReference type="InterPro" id="IPR011600">
    <property type="entry name" value="Pept_C14_caspase"/>
</dbReference>
<dbReference type="InterPro" id="IPR006597">
    <property type="entry name" value="Sel1-like"/>
</dbReference>
<dbReference type="eggNOG" id="COG4249">
    <property type="taxonomic scope" value="Bacteria"/>
</dbReference>
<dbReference type="Gene3D" id="3.40.50.1460">
    <property type="match status" value="1"/>
</dbReference>
<dbReference type="InterPro" id="IPR050767">
    <property type="entry name" value="Sel1_AlgK"/>
</dbReference>
<dbReference type="SUPFAM" id="SSF52129">
    <property type="entry name" value="Caspase-like"/>
    <property type="match status" value="1"/>
</dbReference>
<dbReference type="PANTHER" id="PTHR11102:SF160">
    <property type="entry name" value="ERAD-ASSOCIATED E3 UBIQUITIN-PROTEIN LIGASE COMPONENT HRD3"/>
    <property type="match status" value="1"/>
</dbReference>
<accession>A4BPK5</accession>
<dbReference type="Pfam" id="PF00656">
    <property type="entry name" value="Peptidase_C14"/>
    <property type="match status" value="1"/>
</dbReference>
<evidence type="ECO:0000313" key="3">
    <source>
        <dbReference type="EMBL" id="EAR22506.1"/>
    </source>
</evidence>
<evidence type="ECO:0000259" key="2">
    <source>
        <dbReference type="Pfam" id="PF00656"/>
    </source>
</evidence>
<evidence type="ECO:0000256" key="1">
    <source>
        <dbReference type="SAM" id="MobiDB-lite"/>
    </source>
</evidence>
<reference evidence="3 4" key="1">
    <citation type="submission" date="2006-02" db="EMBL/GenBank/DDBJ databases">
        <authorList>
            <person name="Waterbury J."/>
            <person name="Ferriera S."/>
            <person name="Johnson J."/>
            <person name="Kravitz S."/>
            <person name="Halpern A."/>
            <person name="Remington K."/>
            <person name="Beeson K."/>
            <person name="Tran B."/>
            <person name="Rogers Y.-H."/>
            <person name="Friedman R."/>
            <person name="Venter J.C."/>
        </authorList>
    </citation>
    <scope>NUCLEOTIDE SEQUENCE [LARGE SCALE GENOMIC DNA]</scope>
    <source>
        <strain evidence="3 4">Nb-231</strain>
    </source>
</reference>
<protein>
    <submittedName>
        <fullName evidence="3">TPR repeat, SEL1 subfamily protein</fullName>
    </submittedName>
</protein>
<keyword evidence="4" id="KW-1185">Reference proteome</keyword>
<evidence type="ECO:0000313" key="4">
    <source>
        <dbReference type="Proteomes" id="UP000003374"/>
    </source>
</evidence>
<feature type="region of interest" description="Disordered" evidence="1">
    <location>
        <begin position="259"/>
        <end position="286"/>
    </location>
</feature>
<dbReference type="AlphaFoldDB" id="A4BPK5"/>
<name>A4BPK5_9GAMM</name>
<comment type="caution">
    <text evidence="3">The sequence shown here is derived from an EMBL/GenBank/DDBJ whole genome shotgun (WGS) entry which is preliminary data.</text>
</comment>
<dbReference type="Pfam" id="PF08238">
    <property type="entry name" value="Sel1"/>
    <property type="match status" value="2"/>
</dbReference>
<dbReference type="GO" id="GO:0006508">
    <property type="term" value="P:proteolysis"/>
    <property type="evidence" value="ECO:0007669"/>
    <property type="project" value="InterPro"/>
</dbReference>
<dbReference type="eggNOG" id="COG0790">
    <property type="taxonomic scope" value="Bacteria"/>
</dbReference>
<dbReference type="SUPFAM" id="SSF81901">
    <property type="entry name" value="HCP-like"/>
    <property type="match status" value="1"/>
</dbReference>
<dbReference type="SMART" id="SM00671">
    <property type="entry name" value="SEL1"/>
    <property type="match status" value="2"/>
</dbReference>
<dbReference type="InterPro" id="IPR029030">
    <property type="entry name" value="Caspase-like_dom_sf"/>
</dbReference>
<dbReference type="PROSITE" id="PS51257">
    <property type="entry name" value="PROKAR_LIPOPROTEIN"/>
    <property type="match status" value="1"/>
</dbReference>
<proteinExistence type="predicted"/>
<dbReference type="STRING" id="314278.NB231_12239"/>
<sequence length="547" mass="61381">MARSGGWGSALALIVLIGGCAAGGPDWRSAGEAAREGSASVDDLQIVDCLLPGQVRKLGKMTYLTARRPVRTTAVDCRIRGGEYVAYDRADYRSALNVWLERAEAGEAEAQNYVGEIFEKGLGRESDYVSAAQWYRKAAEQDYTRAQINLGYLYEKGLGVERKIATALNWYRRASGLSGDKLVYNSELEKAVAEQRKELQAKIEEAQQQAEVLNRQLQRLTEDRIALQRQGESAAVQLAAAQQQIKTLKQLYARARRERQDSEKQLSSFPKARSNVVPRPSRQPRVEQDTRILHDINFGRYYALIIGNQDYLYLEDLDSPMADARRMQQILEQRYGFSTFLLPNADEKQILNALNDLYDQLGPQDNLLIYYAGHGNLSERDEGRRRRGYWLPVNAQPNRFANWINNSVVSDHLDRIRARSIIVVADSCYAGTMASERSPLLLGSAQAQLSEEGIRQGIARRSRMVISSGGVQPVLDTLDGQHSLFARSLIGVLKSNDQILRDNMLFARVAVNVRRRAQANGVEQTPEMRPIRAAGHEGGDFFFVPAR</sequence>
<feature type="domain" description="Peptidase C14 caspase" evidence="2">
    <location>
        <begin position="302"/>
        <end position="528"/>
    </location>
</feature>
<organism evidence="3 4">
    <name type="scientific">Nitrococcus mobilis Nb-231</name>
    <dbReference type="NCBI Taxonomy" id="314278"/>
    <lineage>
        <taxon>Bacteria</taxon>
        <taxon>Pseudomonadati</taxon>
        <taxon>Pseudomonadota</taxon>
        <taxon>Gammaproteobacteria</taxon>
        <taxon>Chromatiales</taxon>
        <taxon>Ectothiorhodospiraceae</taxon>
        <taxon>Nitrococcus</taxon>
    </lineage>
</organism>
<dbReference type="PANTHER" id="PTHR11102">
    <property type="entry name" value="SEL-1-LIKE PROTEIN"/>
    <property type="match status" value="1"/>
</dbReference>
<dbReference type="GO" id="GO:0004197">
    <property type="term" value="F:cysteine-type endopeptidase activity"/>
    <property type="evidence" value="ECO:0007669"/>
    <property type="project" value="InterPro"/>
</dbReference>
<dbReference type="Proteomes" id="UP000003374">
    <property type="component" value="Unassembled WGS sequence"/>
</dbReference>
<dbReference type="InterPro" id="IPR011990">
    <property type="entry name" value="TPR-like_helical_dom_sf"/>
</dbReference>
<dbReference type="HOGENOM" id="CLU_016045_0_0_6"/>
<dbReference type="Gene3D" id="1.25.40.10">
    <property type="entry name" value="Tetratricopeptide repeat domain"/>
    <property type="match status" value="1"/>
</dbReference>
<dbReference type="EMBL" id="AAOF01000003">
    <property type="protein sequence ID" value="EAR22506.1"/>
    <property type="molecule type" value="Genomic_DNA"/>
</dbReference>
<gene>
    <name evidence="3" type="ORF">NB231_12239</name>
</gene>
<dbReference type="RefSeq" id="WP_005002961.1">
    <property type="nucleotide sequence ID" value="NZ_CH672427.1"/>
</dbReference>